<dbReference type="Proteomes" id="UP000056968">
    <property type="component" value="Chromosome"/>
</dbReference>
<dbReference type="AlphaFoldDB" id="A0A0S3F2X7"/>
<dbReference type="SUPFAM" id="SSF52540">
    <property type="entry name" value="P-loop containing nucleoside triphosphate hydrolases"/>
    <property type="match status" value="1"/>
</dbReference>
<dbReference type="PANTHER" id="PTHR36451:SF1">
    <property type="entry name" value="OMEGA-HYDROXY-BETA-DIHYDROMENAQUINONE-9 SULFOTRANSFERASE STF3"/>
    <property type="match status" value="1"/>
</dbReference>
<dbReference type="EMBL" id="CP013264">
    <property type="protein sequence ID" value="ALR22019.1"/>
    <property type="molecule type" value="Genomic_DNA"/>
</dbReference>
<evidence type="ECO:0000313" key="2">
    <source>
        <dbReference type="Proteomes" id="UP000056968"/>
    </source>
</evidence>
<sequence>MLTASGYFDGAAIFDRVAEDTSLGSHADPAVRERYIAIVEQFNDFAKPREDAVEGSLRDLRRIVEMRLQLSRDWADYPAILDEEITRPIFVMGFPRGGTTLSQKLLSLDWGHRTPRYMDGLFPSPPPGLDPDADAEAFRAGDAYTQHVIDRERMALVAHPYHDKGAMAEAEDEWGACLDFRFVYPLHFQNTPSVPPTLPPSDPHAHYLFQKNMMRQYQWKRPTARWVGKGVLHHYMAPSLFDVFPDAIGVWCHRPIEDQIASMISINNIFYQPIRGGNWREEPSRMVEAVEAGVQAVLANPMVNDPRIYHLRFADLVKDPVAALAGVYESQGLPFTSYFEQRIRAWLAHPSNKVDRHGRFNHSPEQHGLDRKELARIFKPYKERFGL</sequence>
<dbReference type="PANTHER" id="PTHR36451">
    <property type="entry name" value="PAPS-DEPENDENT SULFOTRANSFERASE STF3"/>
    <property type="match status" value="1"/>
</dbReference>
<reference evidence="1 2" key="1">
    <citation type="submission" date="2015-11" db="EMBL/GenBank/DDBJ databases">
        <title>A Two-component Flavoprotein Monooxygenase System MeaXY Responsible for para-Hydroxylation of 2-Methyl-6-ethylaniline and 2,6-Diethylaniline in Sphingobium baderi DE-13.</title>
        <authorList>
            <person name="Cheng M."/>
            <person name="Meng Q."/>
            <person name="Yang Y."/>
            <person name="Chu C."/>
            <person name="Yan X."/>
            <person name="He J."/>
            <person name="Li S."/>
        </authorList>
    </citation>
    <scope>NUCLEOTIDE SEQUENCE [LARGE SCALE GENOMIC DNA]</scope>
    <source>
        <strain evidence="1 2">DE-13</strain>
    </source>
</reference>
<dbReference type="STRING" id="1332080.ATN00_18650"/>
<dbReference type="InterPro" id="IPR052736">
    <property type="entry name" value="Stf3_sulfotransferase"/>
</dbReference>
<name>A0A0S3F2X7_9SPHN</name>
<dbReference type="InterPro" id="IPR027417">
    <property type="entry name" value="P-loop_NTPase"/>
</dbReference>
<dbReference type="RefSeq" id="WP_062067605.1">
    <property type="nucleotide sequence ID" value="NZ_CP013264.1"/>
</dbReference>
<evidence type="ECO:0000313" key="1">
    <source>
        <dbReference type="EMBL" id="ALR22019.1"/>
    </source>
</evidence>
<protein>
    <recommendedName>
        <fullName evidence="3">Sulfotransferase</fullName>
    </recommendedName>
</protein>
<accession>A0A0S3F2X7</accession>
<organism evidence="1 2">
    <name type="scientific">Sphingobium baderi</name>
    <dbReference type="NCBI Taxonomy" id="1332080"/>
    <lineage>
        <taxon>Bacteria</taxon>
        <taxon>Pseudomonadati</taxon>
        <taxon>Pseudomonadota</taxon>
        <taxon>Alphaproteobacteria</taxon>
        <taxon>Sphingomonadales</taxon>
        <taxon>Sphingomonadaceae</taxon>
        <taxon>Sphingobium</taxon>
    </lineage>
</organism>
<dbReference type="Gene3D" id="3.40.50.300">
    <property type="entry name" value="P-loop containing nucleotide triphosphate hydrolases"/>
    <property type="match status" value="1"/>
</dbReference>
<dbReference type="OrthoDB" id="9777890at2"/>
<proteinExistence type="predicted"/>
<dbReference type="Pfam" id="PF13469">
    <property type="entry name" value="Sulfotransfer_3"/>
    <property type="match status" value="1"/>
</dbReference>
<evidence type="ECO:0008006" key="3">
    <source>
        <dbReference type="Google" id="ProtNLM"/>
    </source>
</evidence>
<gene>
    <name evidence="1" type="ORF">ATN00_18650</name>
</gene>
<keyword evidence="2" id="KW-1185">Reference proteome</keyword>
<dbReference type="KEGG" id="sbd:ATN00_18650"/>